<dbReference type="Gene3D" id="2.160.20.80">
    <property type="entry name" value="E3 ubiquitin-protein ligase SopA"/>
    <property type="match status" value="1"/>
</dbReference>
<dbReference type="SUPFAM" id="SSF57850">
    <property type="entry name" value="RING/U-box"/>
    <property type="match status" value="1"/>
</dbReference>
<organism evidence="2">
    <name type="scientific">Klosneuvirus KNV1</name>
    <dbReference type="NCBI Taxonomy" id="1977640"/>
    <lineage>
        <taxon>Viruses</taxon>
        <taxon>Varidnaviria</taxon>
        <taxon>Bamfordvirae</taxon>
        <taxon>Nucleocytoviricota</taxon>
        <taxon>Megaviricetes</taxon>
        <taxon>Imitervirales</taxon>
        <taxon>Mimiviridae</taxon>
        <taxon>Klosneuvirinae</taxon>
        <taxon>Klosneuvirus</taxon>
    </lineage>
</organism>
<dbReference type="SUPFAM" id="SSF141571">
    <property type="entry name" value="Pentapeptide repeat-like"/>
    <property type="match status" value="1"/>
</dbReference>
<reference evidence="2" key="1">
    <citation type="journal article" date="2017" name="Science">
        <title>Giant viruses with an expanded complement of translation system components.</title>
        <authorList>
            <person name="Schulz F."/>
            <person name="Yutin N."/>
            <person name="Ivanova N.N."/>
            <person name="Ortega D.R."/>
            <person name="Lee T.K."/>
            <person name="Vierheilig J."/>
            <person name="Daims H."/>
            <person name="Horn M."/>
            <person name="Wagner M."/>
            <person name="Jensen G.J."/>
            <person name="Kyrpides N.C."/>
            <person name="Koonin E.V."/>
            <person name="Woyke T."/>
        </authorList>
    </citation>
    <scope>NUCLEOTIDE SEQUENCE</scope>
    <source>
        <strain evidence="2">KNV1</strain>
    </source>
</reference>
<dbReference type="GO" id="GO:0016567">
    <property type="term" value="P:protein ubiquitination"/>
    <property type="evidence" value="ECO:0007669"/>
    <property type="project" value="InterPro"/>
</dbReference>
<dbReference type="SMART" id="SM00504">
    <property type="entry name" value="Ubox"/>
    <property type="match status" value="1"/>
</dbReference>
<accession>A0A1V0SLB6</accession>
<feature type="domain" description="U-box" evidence="1">
    <location>
        <begin position="3"/>
        <end position="67"/>
    </location>
</feature>
<protein>
    <submittedName>
        <fullName evidence="2">U-box domain protein</fullName>
    </submittedName>
</protein>
<proteinExistence type="predicted"/>
<dbReference type="InterPro" id="IPR052085">
    <property type="entry name" value="WD-SAM-U-box"/>
</dbReference>
<dbReference type="PANTHER" id="PTHR46573:SF1">
    <property type="entry name" value="WD REPEAT, SAM AND U-BOX DOMAIN-CONTAINING PROTEIN 1"/>
    <property type="match status" value="1"/>
</dbReference>
<dbReference type="PANTHER" id="PTHR46573">
    <property type="entry name" value="WD REPEAT, SAM AND U-BOX DOMAIN-CONTAINING PROTEIN 1"/>
    <property type="match status" value="1"/>
</dbReference>
<dbReference type="GO" id="GO:0004842">
    <property type="term" value="F:ubiquitin-protein transferase activity"/>
    <property type="evidence" value="ECO:0007669"/>
    <property type="project" value="InterPro"/>
</dbReference>
<gene>
    <name evidence="2" type="ORF">Klosneuvirus_6_89</name>
</gene>
<name>A0A1V0SLB6_9VIRU</name>
<dbReference type="InterPro" id="IPR013083">
    <property type="entry name" value="Znf_RING/FYVE/PHD"/>
</dbReference>
<evidence type="ECO:0000313" key="2">
    <source>
        <dbReference type="EMBL" id="ARF12527.1"/>
    </source>
</evidence>
<dbReference type="Gene3D" id="3.30.40.10">
    <property type="entry name" value="Zinc/RING finger domain, C3HC4 (zinc finger)"/>
    <property type="match status" value="1"/>
</dbReference>
<evidence type="ECO:0000259" key="1">
    <source>
        <dbReference type="SMART" id="SM00504"/>
    </source>
</evidence>
<dbReference type="InterPro" id="IPR003613">
    <property type="entry name" value="Ubox_domain"/>
</dbReference>
<dbReference type="Pfam" id="PF04564">
    <property type="entry name" value="U-box"/>
    <property type="match status" value="1"/>
</dbReference>
<sequence>MSEILCPLTHKPLIDPYILTDGFSYEKEAILDYIKSKKKTVLSPVTNEPIDPNYIVENVMLKTIMLFPEDYKCRISRETIKIPIVNSEGTGYDYDSFKQLVTENIKESETKFYMNCYREQEIIIPNKTLAKLKGINIDHMKTEYYDFPQCRKPTDKPIYDIEIRKLMKTYNPYKDRENLITHFKRLNIPIYEKKAYDGTFPVIMNLDFSKLVLQFKDCKGLVFYNCKFNHSTFMNFTIAYTQFNYCDLSNVEMRFVSILGTGSYYQTNMFNVHLVQLREIETWQVCFDQVIYESSNKLSDAMEMFKKGGGLNYVTITMS</sequence>
<dbReference type="EMBL" id="KY684113">
    <property type="protein sequence ID" value="ARF12527.1"/>
    <property type="molecule type" value="Genomic_DNA"/>
</dbReference>